<sequence>MKTVIKTISIKLLIAVIAIQIINLSIDGVDFQPMASRVVIADFNYLNSMTEYVSEIILGKKDAFPEFQKESSSSKSQIIKYLSLKIPGKPLEGLSNNFTICTSSFIIPLKEKYEYSYFNEINPPPPKLA</sequence>
<keyword evidence="1" id="KW-1133">Transmembrane helix</keyword>
<proteinExistence type="predicted"/>
<dbReference type="EMBL" id="MLJW01000098">
    <property type="protein sequence ID" value="OIR00173.1"/>
    <property type="molecule type" value="Genomic_DNA"/>
</dbReference>
<evidence type="ECO:0000313" key="2">
    <source>
        <dbReference type="EMBL" id="OIR00173.1"/>
    </source>
</evidence>
<evidence type="ECO:0000256" key="1">
    <source>
        <dbReference type="SAM" id="Phobius"/>
    </source>
</evidence>
<name>A0A1J5S7G0_9ZZZZ</name>
<keyword evidence="1" id="KW-0812">Transmembrane</keyword>
<keyword evidence="1" id="KW-0472">Membrane</keyword>
<gene>
    <name evidence="2" type="ORF">GALL_178190</name>
</gene>
<reference evidence="2" key="1">
    <citation type="submission" date="2016-10" db="EMBL/GenBank/DDBJ databases">
        <title>Sequence of Gallionella enrichment culture.</title>
        <authorList>
            <person name="Poehlein A."/>
            <person name="Muehling M."/>
            <person name="Daniel R."/>
        </authorList>
    </citation>
    <scope>NUCLEOTIDE SEQUENCE</scope>
</reference>
<dbReference type="AlphaFoldDB" id="A0A1J5S7G0"/>
<feature type="transmembrane region" description="Helical" evidence="1">
    <location>
        <begin position="12"/>
        <end position="29"/>
    </location>
</feature>
<accession>A0A1J5S7G0</accession>
<protein>
    <submittedName>
        <fullName evidence="2">Uncharacterized protein</fullName>
    </submittedName>
</protein>
<comment type="caution">
    <text evidence="2">The sequence shown here is derived from an EMBL/GenBank/DDBJ whole genome shotgun (WGS) entry which is preliminary data.</text>
</comment>
<organism evidence="2">
    <name type="scientific">mine drainage metagenome</name>
    <dbReference type="NCBI Taxonomy" id="410659"/>
    <lineage>
        <taxon>unclassified sequences</taxon>
        <taxon>metagenomes</taxon>
        <taxon>ecological metagenomes</taxon>
    </lineage>
</organism>